<dbReference type="NCBIfam" id="TIGR04219">
    <property type="entry name" value="OMP_w_GlyGly"/>
    <property type="match status" value="1"/>
</dbReference>
<dbReference type="Proteomes" id="UP000283734">
    <property type="component" value="Unassembled WGS sequence"/>
</dbReference>
<dbReference type="EMBL" id="QYYA01000002">
    <property type="protein sequence ID" value="RJG18073.1"/>
    <property type="molecule type" value="Genomic_DNA"/>
</dbReference>
<feature type="signal peptide" evidence="1">
    <location>
        <begin position="1"/>
        <end position="20"/>
    </location>
</feature>
<gene>
    <name evidence="2" type="ORF">D4A39_06200</name>
</gene>
<evidence type="ECO:0000256" key="1">
    <source>
        <dbReference type="SAM" id="SignalP"/>
    </source>
</evidence>
<sequence length="254" mass="27767">MKTGIVLACASLAISHSALAEGVRLSGGGYSWNSELEGTISDGDELDLDNDLQFNHARQSGAYLTLEHDNHWLPNARLRYLGVRDAASTSSPRDLQFAGESFIAGDQIRNDLDLRVSDATLYYSLPRNNGGKVNVGLAARDLNGELEILSTSAQAIRRIDETLPVFHLAGYLPFPLLSDNAYLGAEANGIYLDEDQLGDFILRAGWQSDFLLGLEVGFHQMFIKLDEDSRNQAVNLKFGGPYVALTLNFQGPAF</sequence>
<accession>A0A418XYH0</accession>
<keyword evidence="1" id="KW-0732">Signal</keyword>
<organism evidence="2 3">
    <name type="scientific">Alcanivorax profundi</name>
    <dbReference type="NCBI Taxonomy" id="2338368"/>
    <lineage>
        <taxon>Bacteria</taxon>
        <taxon>Pseudomonadati</taxon>
        <taxon>Pseudomonadota</taxon>
        <taxon>Gammaproteobacteria</taxon>
        <taxon>Oceanospirillales</taxon>
        <taxon>Alcanivoracaceae</taxon>
        <taxon>Alcanivorax</taxon>
    </lineage>
</organism>
<feature type="chain" id="PRO_5019386970" evidence="1">
    <location>
        <begin position="21"/>
        <end position="254"/>
    </location>
</feature>
<proteinExistence type="predicted"/>
<name>A0A418XYH0_9GAMM</name>
<dbReference type="AlphaFoldDB" id="A0A418XYH0"/>
<reference evidence="2 3" key="1">
    <citation type="submission" date="2018-09" db="EMBL/GenBank/DDBJ databases">
        <title>Alcanivorax profundi sp. nov., isolated from 1000 m-depth seawater of the Mariana Trench.</title>
        <authorList>
            <person name="Liu J."/>
        </authorList>
    </citation>
    <scope>NUCLEOTIDE SEQUENCE [LARGE SCALE GENOMIC DNA]</scope>
    <source>
        <strain evidence="2 3">MTEO17</strain>
    </source>
</reference>
<comment type="caution">
    <text evidence="2">The sequence shown here is derived from an EMBL/GenBank/DDBJ whole genome shotgun (WGS) entry which is preliminary data.</text>
</comment>
<dbReference type="InterPro" id="IPR026387">
    <property type="entry name" value="OMP_w_GlyGly"/>
</dbReference>
<dbReference type="RefSeq" id="WP_022986373.1">
    <property type="nucleotide sequence ID" value="NZ_CAXGPP010000029.1"/>
</dbReference>
<protein>
    <submittedName>
        <fullName evidence="2">TIGR04219 family outer membrane beta-barrel protein</fullName>
    </submittedName>
</protein>
<dbReference type="OrthoDB" id="6708408at2"/>
<evidence type="ECO:0000313" key="2">
    <source>
        <dbReference type="EMBL" id="RJG18073.1"/>
    </source>
</evidence>
<keyword evidence="3" id="KW-1185">Reference proteome</keyword>
<evidence type="ECO:0000313" key="3">
    <source>
        <dbReference type="Proteomes" id="UP000283734"/>
    </source>
</evidence>